<evidence type="ECO:0000259" key="2">
    <source>
        <dbReference type="Pfam" id="PF00931"/>
    </source>
</evidence>
<accession>A0A250VIZ0</accession>
<dbReference type="InterPro" id="IPR047738">
    <property type="entry name" value="SAV_2336-like_N"/>
</dbReference>
<dbReference type="Pfam" id="PF25000">
    <property type="entry name" value="DUF7779"/>
    <property type="match status" value="1"/>
</dbReference>
<evidence type="ECO:0000259" key="3">
    <source>
        <dbReference type="Pfam" id="PF25000"/>
    </source>
</evidence>
<evidence type="ECO:0000313" key="4">
    <source>
        <dbReference type="EMBL" id="GAX54046.1"/>
    </source>
</evidence>
<dbReference type="Proteomes" id="UP000217446">
    <property type="component" value="Unassembled WGS sequence"/>
</dbReference>
<dbReference type="InterPro" id="IPR053137">
    <property type="entry name" value="NLR-like"/>
</dbReference>
<dbReference type="PANTHER" id="PTHR46082:SF6">
    <property type="entry name" value="AAA+ ATPASE DOMAIN-CONTAINING PROTEIN-RELATED"/>
    <property type="match status" value="1"/>
</dbReference>
<dbReference type="NCBIfam" id="NF040586">
    <property type="entry name" value="FxSxx_TPR"/>
    <property type="match status" value="1"/>
</dbReference>
<feature type="domain" description="DUF7779" evidence="3">
    <location>
        <begin position="713"/>
        <end position="802"/>
    </location>
</feature>
<sequence>MTRPGPFPAALPPGLPEALRRIGTALGTTVGRAAVRDVAVVADAGPTMGIWHRTVHEFATTLHRCGAFGRITTHRLPYGHSADPATLPRHRAGTRLTLLLTDGAGPRWRTHEVEPLLRRWGQSGPLALIHLLPHPVWHTTGLRGWQVLLRSPAPGAANHRMRWRPRGLGPDVQGLPPAHRPDVAVPVLELAPRWLDAWSGLLGGGPPSWLPMTVMFPRARVPAAPAAEPDPTPAARVARFQSSVPRSVFTLATMLSAIPLGAGLIEEVRGALLPGTSLTDVAHLLVHGLVRPADGGHTTFAFAPGIREELLATGRRTDVVRVVELIGDRRGSGGEHLWRLPRLLRGAAVHRLPPVDAESGPWLMAESAVLHALSGPFLKPAREVDEALAAAPADRTRPQHAQHHGTATTPATPAALTALTAPSDAVVRLPGDADRRTDQGKRRPVMPQQAPASTVGNGRTRSTPTIWGNIPPRNPNFTGREELLDKLHQRLLREKATAVLPHTLHGMGGVGKSLLAVEYLYRRMAEYDVVWWISAERTAQISLSLVELAPRLGLPTGSDVSSTVASVLEALRIGVPHANWILVFDNAESPESVRQFFPAGGPGNILVTSRNPQWASVARPLEVDVFMREESKQLLRIRGPEISDAEADRLAEALGDLPLAIEQAAAWHAETGMPVDEYLRLLDEKRVDLLRGTAPLGNQHPVIAAWNISLDRLEAKSPAAYQLLQVCSFYAPEPIARTMFMRMPPSPITPELDAALEDPIRLGQAIRDIGRYSLARFDHRTNSLQMHRLVQAALQFRMTEADRATMRHGAHMLLVASDPNDPSNALRWDRYGALYPHVVVSRAVQSDETWVRRLVVNEVKYLLRWGDYESCLELALSAYENWSRRLGEEHSQTLQIARWLGFLQFSMGRYKEAAELNATTLEAYLRSLGPQHQDTFDALGNVAIDHRVRGAFAEALQLSDSVHQQYVQLIGPDDPETLRAAHNLGVSLRLVGQFRRAYELDKQTRHNRIQAFGQDHIDSLRTWLGMIVDLRELGDYDTALTYHREITEQATTLLGDSNPFTLSCVRLLAVALRKAGEHEEAGATAEHIRSELVRRYGDQNPESMAATLELTIHLRHRGSLDEALRLGTEICRRYEDTYGRHHPHAVSAAVNLAITYRLLGDAAAAQYMDAVALDRLTEMLGATHPSTLVCRTNLASDHYALGDPAVALDLDTETVRRSREVFDADHPSTLACAANLAMDLRAVGRVEEAEALHGDTHSRLLRTLGSGHPAVGQAFDRDHRADCDIDPMPL</sequence>
<dbReference type="SUPFAM" id="SSF52540">
    <property type="entry name" value="P-loop containing nucleoside triphosphate hydrolases"/>
    <property type="match status" value="1"/>
</dbReference>
<organism evidence="4 5">
    <name type="scientific">Streptomyces olivochromogenes</name>
    <dbReference type="NCBI Taxonomy" id="1963"/>
    <lineage>
        <taxon>Bacteria</taxon>
        <taxon>Bacillati</taxon>
        <taxon>Actinomycetota</taxon>
        <taxon>Actinomycetes</taxon>
        <taxon>Kitasatosporales</taxon>
        <taxon>Streptomycetaceae</taxon>
        <taxon>Streptomyces</taxon>
    </lineage>
</organism>
<dbReference type="InterPro" id="IPR011990">
    <property type="entry name" value="TPR-like_helical_dom_sf"/>
</dbReference>
<dbReference type="EMBL" id="BDQI01000012">
    <property type="protein sequence ID" value="GAX54046.1"/>
    <property type="molecule type" value="Genomic_DNA"/>
</dbReference>
<comment type="caution">
    <text evidence="4">The sequence shown here is derived from an EMBL/GenBank/DDBJ whole genome shotgun (WGS) entry which is preliminary data.</text>
</comment>
<dbReference type="InterPro" id="IPR002182">
    <property type="entry name" value="NB-ARC"/>
</dbReference>
<gene>
    <name evidence="4" type="ORF">SO3561_05579</name>
</gene>
<dbReference type="InterPro" id="IPR056681">
    <property type="entry name" value="DUF7779"/>
</dbReference>
<name>A0A250VIZ0_STROL</name>
<dbReference type="GO" id="GO:0043531">
    <property type="term" value="F:ADP binding"/>
    <property type="evidence" value="ECO:0007669"/>
    <property type="project" value="InterPro"/>
</dbReference>
<reference evidence="5" key="1">
    <citation type="submission" date="2017-05" db="EMBL/GenBank/DDBJ databases">
        <title>Streptomyces olivochromogenes NBRC 3561 whole genome shotgun sequence.</title>
        <authorList>
            <person name="Dohra H."/>
            <person name="Kodani S."/>
        </authorList>
    </citation>
    <scope>NUCLEOTIDE SEQUENCE [LARGE SCALE GENOMIC DNA]</scope>
    <source>
        <strain evidence="5">NBRC 3561</strain>
    </source>
</reference>
<evidence type="ECO:0000313" key="5">
    <source>
        <dbReference type="Proteomes" id="UP000217446"/>
    </source>
</evidence>
<dbReference type="PANTHER" id="PTHR46082">
    <property type="entry name" value="ATP/GTP-BINDING PROTEIN-RELATED"/>
    <property type="match status" value="1"/>
</dbReference>
<dbReference type="SUPFAM" id="SSF48452">
    <property type="entry name" value="TPR-like"/>
    <property type="match status" value="3"/>
</dbReference>
<dbReference type="Pfam" id="PF13374">
    <property type="entry name" value="TPR_10"/>
    <property type="match status" value="1"/>
</dbReference>
<dbReference type="STRING" id="1963.AQJ27_32780"/>
<evidence type="ECO:0000256" key="1">
    <source>
        <dbReference type="SAM" id="MobiDB-lite"/>
    </source>
</evidence>
<feature type="region of interest" description="Disordered" evidence="1">
    <location>
        <begin position="390"/>
        <end position="474"/>
    </location>
</feature>
<feature type="compositionally biased region" description="Basic and acidic residues" evidence="1">
    <location>
        <begin position="431"/>
        <end position="441"/>
    </location>
</feature>
<dbReference type="Pfam" id="PF00931">
    <property type="entry name" value="NB-ARC"/>
    <property type="match status" value="1"/>
</dbReference>
<feature type="domain" description="NB-ARC" evidence="2">
    <location>
        <begin position="481"/>
        <end position="635"/>
    </location>
</feature>
<dbReference type="RefSeq" id="WP_235613667.1">
    <property type="nucleotide sequence ID" value="NZ_BDQI01000012.1"/>
</dbReference>
<dbReference type="InterPro" id="IPR027417">
    <property type="entry name" value="P-loop_NTPase"/>
</dbReference>
<feature type="compositionally biased region" description="Low complexity" evidence="1">
    <location>
        <begin position="406"/>
        <end position="422"/>
    </location>
</feature>
<dbReference type="NCBIfam" id="NF041121">
    <property type="entry name" value="SAV_2336_NTERM"/>
    <property type="match status" value="1"/>
</dbReference>
<proteinExistence type="predicted"/>
<dbReference type="Pfam" id="PF13424">
    <property type="entry name" value="TPR_12"/>
    <property type="match status" value="3"/>
</dbReference>
<protein>
    <submittedName>
        <fullName evidence="4">Cytochrome c</fullName>
    </submittedName>
</protein>
<dbReference type="Gene3D" id="1.25.40.10">
    <property type="entry name" value="Tetratricopeptide repeat domain"/>
    <property type="match status" value="3"/>
</dbReference>
<dbReference type="Gene3D" id="3.40.50.300">
    <property type="entry name" value="P-loop containing nucleotide triphosphate hydrolases"/>
    <property type="match status" value="1"/>
</dbReference>
<feature type="compositionally biased region" description="Polar residues" evidence="1">
    <location>
        <begin position="450"/>
        <end position="466"/>
    </location>
</feature>
<keyword evidence="5" id="KW-1185">Reference proteome</keyword>